<dbReference type="GO" id="GO:0000213">
    <property type="term" value="F:tRNA-intron lyase activity"/>
    <property type="evidence" value="ECO:0007669"/>
    <property type="project" value="UniProtKB-EC"/>
</dbReference>
<dbReference type="Pfam" id="PF02778">
    <property type="entry name" value="tRNA_int_endo_N"/>
    <property type="match status" value="1"/>
</dbReference>
<dbReference type="InterPro" id="IPR006676">
    <property type="entry name" value="tRNA_splic"/>
</dbReference>
<evidence type="ECO:0000259" key="6">
    <source>
        <dbReference type="Pfam" id="PF02778"/>
    </source>
</evidence>
<dbReference type="EC" id="4.6.1.16" evidence="2"/>
<dbReference type="GO" id="GO:0003676">
    <property type="term" value="F:nucleic acid binding"/>
    <property type="evidence" value="ECO:0007669"/>
    <property type="project" value="InterPro"/>
</dbReference>
<feature type="domain" description="tRNA intron endonuclease N-terminal" evidence="6">
    <location>
        <begin position="36"/>
        <end position="91"/>
    </location>
</feature>
<feature type="region of interest" description="Disordered" evidence="4">
    <location>
        <begin position="1"/>
        <end position="21"/>
    </location>
</feature>
<dbReference type="AlphaFoldDB" id="A0A0H5QKT4"/>
<protein>
    <recommendedName>
        <fullName evidence="2">tRNA-intron lyase</fullName>
        <ecNumber evidence="2">4.6.1.16</ecNumber>
    </recommendedName>
</protein>
<proteinExistence type="inferred from homology"/>
<evidence type="ECO:0000256" key="4">
    <source>
        <dbReference type="SAM" id="MobiDB-lite"/>
    </source>
</evidence>
<organism evidence="7">
    <name type="scientific">Spongospora subterranea</name>
    <dbReference type="NCBI Taxonomy" id="70186"/>
    <lineage>
        <taxon>Eukaryota</taxon>
        <taxon>Sar</taxon>
        <taxon>Rhizaria</taxon>
        <taxon>Endomyxa</taxon>
        <taxon>Phytomyxea</taxon>
        <taxon>Plasmodiophorida</taxon>
        <taxon>Plasmodiophoridae</taxon>
        <taxon>Spongospora</taxon>
    </lineage>
</organism>
<dbReference type="InterPro" id="IPR006678">
    <property type="entry name" value="tRNA_intron_Endonuc_N"/>
</dbReference>
<dbReference type="EMBL" id="HACM01001494">
    <property type="protein sequence ID" value="CRZ01936.1"/>
    <property type="molecule type" value="Transcribed_RNA"/>
</dbReference>
<dbReference type="InterPro" id="IPR006677">
    <property type="entry name" value="tRNA_intron_Endonuc_cat-like"/>
</dbReference>
<dbReference type="Pfam" id="PF01974">
    <property type="entry name" value="tRNA_int_endo"/>
    <property type="match status" value="1"/>
</dbReference>
<dbReference type="InterPro" id="IPR011856">
    <property type="entry name" value="tRNA_endonuc-like_dom_sf"/>
</dbReference>
<feature type="domain" description="tRNA intron endonuclease catalytic" evidence="5">
    <location>
        <begin position="127"/>
        <end position="209"/>
    </location>
</feature>
<evidence type="ECO:0000259" key="5">
    <source>
        <dbReference type="Pfam" id="PF01974"/>
    </source>
</evidence>
<evidence type="ECO:0000256" key="1">
    <source>
        <dbReference type="ARBA" id="ARBA00008078"/>
    </source>
</evidence>
<accession>A0A0H5QKT4</accession>
<dbReference type="PANTHER" id="PTHR21227:SF0">
    <property type="entry name" value="TRNA-SPLICING ENDONUCLEASE SUBUNIT SEN2"/>
    <property type="match status" value="1"/>
</dbReference>
<dbReference type="CDD" id="cd22363">
    <property type="entry name" value="tRNA-intron_lyase_C"/>
    <property type="match status" value="1"/>
</dbReference>
<dbReference type="GO" id="GO:0005634">
    <property type="term" value="C:nucleus"/>
    <property type="evidence" value="ECO:0007669"/>
    <property type="project" value="UniProtKB-ARBA"/>
</dbReference>
<evidence type="ECO:0000256" key="3">
    <source>
        <dbReference type="ARBA" id="ARBA00034031"/>
    </source>
</evidence>
<dbReference type="GO" id="GO:0006388">
    <property type="term" value="P:tRNA splicing, via endonucleolytic cleavage and ligation"/>
    <property type="evidence" value="ECO:0007669"/>
    <property type="project" value="InterPro"/>
</dbReference>
<name>A0A0H5QKT4_9EUKA</name>
<evidence type="ECO:0000256" key="2">
    <source>
        <dbReference type="ARBA" id="ARBA00012573"/>
    </source>
</evidence>
<dbReference type="SUPFAM" id="SSF53032">
    <property type="entry name" value="tRNA-intron endonuclease catalytic domain-like"/>
    <property type="match status" value="1"/>
</dbReference>
<feature type="non-terminal residue" evidence="7">
    <location>
        <position position="1"/>
    </location>
</feature>
<dbReference type="Gene3D" id="3.40.1350.10">
    <property type="match status" value="1"/>
</dbReference>
<evidence type="ECO:0000313" key="7">
    <source>
        <dbReference type="EMBL" id="CRZ01936.1"/>
    </source>
</evidence>
<comment type="similarity">
    <text evidence="1">Belongs to the tRNA-intron endonuclease family.</text>
</comment>
<comment type="catalytic activity">
    <reaction evidence="3">
        <text>pretRNA = a 3'-half-tRNA molecule with a 5'-OH end + a 5'-half-tRNA molecule with a 2',3'-cyclic phosphate end + an intron with a 2',3'-cyclic phosphate and a 5'-hydroxyl terminus.</text>
        <dbReference type="EC" id="4.6.1.16"/>
    </reaction>
</comment>
<sequence length="252" mass="29068">TPIVVKKSGSKPKFKSVKADDGPTKAFPDQNAVYRSVLRRNFVIIESEADADAVYKSGFFGKGSLRRSGPGQTSRNEIFYLLLVEAFYLLSVEGYRCLTIFDEESKRFLDEESCWDRFSNISPRFPAEYAGYYKLRLNGWVPKSGIKFGVDFVIYVQGPAYYHARYSVIIVEREDREDPYNQRGDSWVNLYTLMRMTHNVSKDIMIIYLTGDFRQFQSDKVRSLKCHLVSCRIATRWTPETSRESAIETGSE</sequence>
<dbReference type="Gene3D" id="3.40.1170.20">
    <property type="entry name" value="tRNA intron endonuclease, N-terminal domain"/>
    <property type="match status" value="1"/>
</dbReference>
<reference evidence="7" key="1">
    <citation type="submission" date="2015-04" db="EMBL/GenBank/DDBJ databases">
        <title>The genome sequence of the plant pathogenic Rhizarian Plasmodiophora brassicae reveals insights in its biotrophic life cycle and the origin of chitin synthesis.</title>
        <authorList>
            <person name="Schwelm A."/>
            <person name="Fogelqvist J."/>
            <person name="Knaust A."/>
            <person name="Julke S."/>
            <person name="Lilja T."/>
            <person name="Dhandapani V."/>
            <person name="Bonilla-Rosso G."/>
            <person name="Karlsson M."/>
            <person name="Shevchenko A."/>
            <person name="Choi S.R."/>
            <person name="Kim H.G."/>
            <person name="Park J.Y."/>
            <person name="Lim Y.P."/>
            <person name="Ludwig-Muller J."/>
            <person name="Dixelius C."/>
        </authorList>
    </citation>
    <scope>NUCLEOTIDE SEQUENCE</scope>
    <source>
        <tissue evidence="7">Potato root galls</tissue>
    </source>
</reference>
<dbReference type="PANTHER" id="PTHR21227">
    <property type="entry name" value="TRNA-SPLICING ENDONUCLEASE SUBUNIT SEN2"/>
    <property type="match status" value="1"/>
</dbReference>
<dbReference type="GO" id="GO:0005737">
    <property type="term" value="C:cytoplasm"/>
    <property type="evidence" value="ECO:0007669"/>
    <property type="project" value="TreeGrafter"/>
</dbReference>
<dbReference type="InterPro" id="IPR036167">
    <property type="entry name" value="tRNA_intron_Endo_cat-like_sf"/>
</dbReference>